<evidence type="ECO:0000256" key="1">
    <source>
        <dbReference type="SAM" id="MobiDB-lite"/>
    </source>
</evidence>
<evidence type="ECO:0000313" key="2">
    <source>
        <dbReference type="EMBL" id="CAI3999074.1"/>
    </source>
</evidence>
<dbReference type="EMBL" id="CAMXCT010002580">
    <property type="protein sequence ID" value="CAI3999074.1"/>
    <property type="molecule type" value="Genomic_DNA"/>
</dbReference>
<dbReference type="EMBL" id="CAMXCT020002580">
    <property type="protein sequence ID" value="CAL1152449.1"/>
    <property type="molecule type" value="Genomic_DNA"/>
</dbReference>
<dbReference type="Proteomes" id="UP001152797">
    <property type="component" value="Unassembled WGS sequence"/>
</dbReference>
<name>A0A9P1CVI6_9DINO</name>
<feature type="region of interest" description="Disordered" evidence="1">
    <location>
        <begin position="67"/>
        <end position="91"/>
    </location>
</feature>
<reference evidence="2" key="1">
    <citation type="submission" date="2022-10" db="EMBL/GenBank/DDBJ databases">
        <authorList>
            <person name="Chen Y."/>
            <person name="Dougan E. K."/>
            <person name="Chan C."/>
            <person name="Rhodes N."/>
            <person name="Thang M."/>
        </authorList>
    </citation>
    <scope>NUCLEOTIDE SEQUENCE</scope>
</reference>
<reference evidence="3" key="2">
    <citation type="submission" date="2024-04" db="EMBL/GenBank/DDBJ databases">
        <authorList>
            <person name="Chen Y."/>
            <person name="Shah S."/>
            <person name="Dougan E. K."/>
            <person name="Thang M."/>
            <person name="Chan C."/>
        </authorList>
    </citation>
    <scope>NUCLEOTIDE SEQUENCE [LARGE SCALE GENOMIC DNA]</scope>
</reference>
<accession>A0A9P1CVI6</accession>
<keyword evidence="4" id="KW-1185">Reference proteome</keyword>
<dbReference type="OrthoDB" id="446733at2759"/>
<proteinExistence type="predicted"/>
<comment type="caution">
    <text evidence="2">The sequence shown here is derived from an EMBL/GenBank/DDBJ whole genome shotgun (WGS) entry which is preliminary data.</text>
</comment>
<organism evidence="2">
    <name type="scientific">Cladocopium goreaui</name>
    <dbReference type="NCBI Taxonomy" id="2562237"/>
    <lineage>
        <taxon>Eukaryota</taxon>
        <taxon>Sar</taxon>
        <taxon>Alveolata</taxon>
        <taxon>Dinophyceae</taxon>
        <taxon>Suessiales</taxon>
        <taxon>Symbiodiniaceae</taxon>
        <taxon>Cladocopium</taxon>
    </lineage>
</organism>
<gene>
    <name evidence="2" type="ORF">C1SCF055_LOCUS25324</name>
</gene>
<dbReference type="EMBL" id="CAMXCT030002580">
    <property type="protein sequence ID" value="CAL4786386.1"/>
    <property type="molecule type" value="Genomic_DNA"/>
</dbReference>
<dbReference type="AlphaFoldDB" id="A0A9P1CVI6"/>
<protein>
    <submittedName>
        <fullName evidence="2">Uncharacterized protein</fullName>
    </submittedName>
</protein>
<sequence>MPPASKQPMSQDDKRELLRFMYQTTAKGNGKSFQDWLAAWRQCMRHFERHESTGDWRWVDPAWSSEWQPASSEAHDVGGPGRGKGSGAKSVDGSAAAARAAMTLEEATEWAAELTATSSQTAKCASPVVANDGMPRFVELPKAGLGLEHVAPSPTAKGVPLPSPAEAPAEWQGATGQMVLSPFSIDAVKGWTRCSAVAFIALAVSEMDVTDKETQDLLVPLHKVLDKSWLLPMHIALGMSKDDQSYRNLALSFRGAERQAPSVLQMALRFSKVIDRQAALMNGNTEARLKKVVGQFNQSPDLHVKHQVDQDKERTILNLIVGTSKEAREKMMHHLAFVKWKDSAFSSEQLRTTRWLLGARPRGLPEALVQVLTVTPLAQSMLIELHIKAFQDATRRLKPSAWCRKRASPEEFDKLVDYACIFAALRTEAKKANSDATVDTKLMQAFLAKDYFSDVDALVTSKSPQFRLQSLAAWVDLVAPPALPSCLQAEATADVLAAQEQAAQSKFNEIKIRLAADCQSMNKYNQELDKSAGKLHVAKVLHEKTQLEKGKKVVDEHMQNHCWAGLVPEMEMPVEVDTILRATAARNQVGVEKVNIIGWVDLTKNGVLGQKDVNRVDPDAINQFCSSQLWREQLVQTKCRALDESEFIVPATGFPVSSAEGRRNYTDVQPTMLVNGTFYDGCVEKACIDLGIVSVSQTDKQAAFNCGLGLLKSHLIEMWKSREGVMAQKTPKYQPELPASEIEGPPAQPELQICSFVDNCLVLPRDIRTEFLADPVRGPEWRKMVQEFDRCFASSVPRDSNPVESEAATAAVADGQAFDWISLFPSEPRDAAKWHEKYDGQVKAKCQWCPQLTAYLVDTNDAAEGEPVKFKLFVEASEEYNCPVTEPFLAYGAGTWILDAKAESYIEENPNGYKAVLCEFTSDAAAVVLEENGSDGPIKSLKEVIQQCEASGMVDFQLAGHVFSRPPAVVQGVSVDQCLGTQPLHVLLWLKLHVFAHSCWMLFAFSN</sequence>
<evidence type="ECO:0000313" key="3">
    <source>
        <dbReference type="EMBL" id="CAL1152449.1"/>
    </source>
</evidence>
<evidence type="ECO:0000313" key="4">
    <source>
        <dbReference type="Proteomes" id="UP001152797"/>
    </source>
</evidence>